<evidence type="ECO:0000313" key="7">
    <source>
        <dbReference type="Proteomes" id="UP001208656"/>
    </source>
</evidence>
<keyword evidence="4" id="KW-0804">Transcription</keyword>
<dbReference type="InterPro" id="IPR050950">
    <property type="entry name" value="HTH-type_LysR_regulators"/>
</dbReference>
<evidence type="ECO:0000256" key="4">
    <source>
        <dbReference type="ARBA" id="ARBA00023163"/>
    </source>
</evidence>
<comment type="caution">
    <text evidence="6">The sequence shown here is derived from an EMBL/GenBank/DDBJ whole genome shotgun (WGS) entry which is preliminary data.</text>
</comment>
<dbReference type="Pfam" id="PF00126">
    <property type="entry name" value="HTH_1"/>
    <property type="match status" value="1"/>
</dbReference>
<protein>
    <submittedName>
        <fullName evidence="6">LysR family transcriptional regulator</fullName>
    </submittedName>
</protein>
<dbReference type="InterPro" id="IPR000847">
    <property type="entry name" value="LysR_HTH_N"/>
</dbReference>
<dbReference type="InterPro" id="IPR036388">
    <property type="entry name" value="WH-like_DNA-bd_sf"/>
</dbReference>
<reference evidence="6 7" key="1">
    <citation type="submission" date="2022-10" db="EMBL/GenBank/DDBJ databases">
        <title>Description of Fervidibacillus gen. nov. in the family Fervidibacillaceae fam. nov. with two species, Fervidibacillus albus sp. nov., and Fervidibacillus halotolerans sp. nov., isolated from tidal flat sediments.</title>
        <authorList>
            <person name="Kwon K.K."/>
            <person name="Yang S.-H."/>
        </authorList>
    </citation>
    <scope>NUCLEOTIDE SEQUENCE [LARGE SCALE GENOMIC DNA]</scope>
    <source>
        <strain evidence="6 7">DSM 23332</strain>
    </source>
</reference>
<sequence>MELRQLRYFVEVAEREHMTEAAENLHVAQSAVSLQISKLEDELGVTLFERVGRNLKLTDIGRTFLFHIKKALQDIDYAKSKVEEYLDPDHGTVKVAYPSSFANHILPTVISNFKLHYPDVKFHLRQGTYAYLRHAVKNGDINIAFMGPAPPDDAELKVHILFTEKFYVLAPIHHRIADREEISLHELKNDDFVLFSEGFILRKIVIDACSQTGFLPNITSEGEDIDAIKGLVSAGIGLSILPENTLYHSTPRMTKKIRITQPDVSRSVGIIASKTRELAPSERIFYQFVTEYFSKLQGFNQ</sequence>
<dbReference type="RefSeq" id="WP_263062298.1">
    <property type="nucleotide sequence ID" value="NZ_JAOUSE010000069.1"/>
</dbReference>
<dbReference type="PROSITE" id="PS50931">
    <property type="entry name" value="HTH_LYSR"/>
    <property type="match status" value="1"/>
</dbReference>
<proteinExistence type="inferred from homology"/>
<evidence type="ECO:0000256" key="2">
    <source>
        <dbReference type="ARBA" id="ARBA00023015"/>
    </source>
</evidence>
<dbReference type="SUPFAM" id="SSF53850">
    <property type="entry name" value="Periplasmic binding protein-like II"/>
    <property type="match status" value="1"/>
</dbReference>
<name>A0ABT2WJ30_9BACI</name>
<dbReference type="Proteomes" id="UP001208656">
    <property type="component" value="Unassembled WGS sequence"/>
</dbReference>
<dbReference type="SUPFAM" id="SSF46785">
    <property type="entry name" value="Winged helix' DNA-binding domain"/>
    <property type="match status" value="1"/>
</dbReference>
<evidence type="ECO:0000256" key="1">
    <source>
        <dbReference type="ARBA" id="ARBA00009437"/>
    </source>
</evidence>
<dbReference type="InterPro" id="IPR036390">
    <property type="entry name" value="WH_DNA-bd_sf"/>
</dbReference>
<evidence type="ECO:0000313" key="6">
    <source>
        <dbReference type="EMBL" id="MCU9595698.1"/>
    </source>
</evidence>
<gene>
    <name evidence="6" type="ORF">OEV82_14815</name>
</gene>
<dbReference type="PRINTS" id="PR00039">
    <property type="entry name" value="HTHLYSR"/>
</dbReference>
<dbReference type="InterPro" id="IPR005119">
    <property type="entry name" value="LysR_subst-bd"/>
</dbReference>
<dbReference type="Gene3D" id="1.10.10.10">
    <property type="entry name" value="Winged helix-like DNA-binding domain superfamily/Winged helix DNA-binding domain"/>
    <property type="match status" value="1"/>
</dbReference>
<keyword evidence="7" id="KW-1185">Reference proteome</keyword>
<dbReference type="PANTHER" id="PTHR30419:SF28">
    <property type="entry name" value="HTH-TYPE TRANSCRIPTIONAL REGULATOR BSDA"/>
    <property type="match status" value="1"/>
</dbReference>
<comment type="similarity">
    <text evidence="1">Belongs to the LysR transcriptional regulatory family.</text>
</comment>
<evidence type="ECO:0000256" key="3">
    <source>
        <dbReference type="ARBA" id="ARBA00023125"/>
    </source>
</evidence>
<keyword evidence="3" id="KW-0238">DNA-binding</keyword>
<dbReference type="Gene3D" id="3.40.190.290">
    <property type="match status" value="1"/>
</dbReference>
<dbReference type="Pfam" id="PF03466">
    <property type="entry name" value="LysR_substrate"/>
    <property type="match status" value="1"/>
</dbReference>
<feature type="domain" description="HTH lysR-type" evidence="5">
    <location>
        <begin position="1"/>
        <end position="58"/>
    </location>
</feature>
<accession>A0ABT2WJ30</accession>
<evidence type="ECO:0000259" key="5">
    <source>
        <dbReference type="PROSITE" id="PS50931"/>
    </source>
</evidence>
<dbReference type="PANTHER" id="PTHR30419">
    <property type="entry name" value="HTH-TYPE TRANSCRIPTIONAL REGULATOR YBHD"/>
    <property type="match status" value="1"/>
</dbReference>
<dbReference type="EMBL" id="JAOUSE010000069">
    <property type="protein sequence ID" value="MCU9595698.1"/>
    <property type="molecule type" value="Genomic_DNA"/>
</dbReference>
<keyword evidence="2" id="KW-0805">Transcription regulation</keyword>
<organism evidence="6 7">
    <name type="scientific">Pallidibacillus thermolactis</name>
    <dbReference type="NCBI Taxonomy" id="251051"/>
    <lineage>
        <taxon>Bacteria</taxon>
        <taxon>Bacillati</taxon>
        <taxon>Bacillota</taxon>
        <taxon>Bacilli</taxon>
        <taxon>Bacillales</taxon>
        <taxon>Bacillaceae</taxon>
        <taxon>Pallidibacillus</taxon>
    </lineage>
</organism>